<feature type="transmembrane region" description="Helical" evidence="8">
    <location>
        <begin position="230"/>
        <end position="253"/>
    </location>
</feature>
<gene>
    <name evidence="9" type="ORF">PCL1606_18040</name>
</gene>
<dbReference type="Proteomes" id="UP000032748">
    <property type="component" value="Chromosome"/>
</dbReference>
<dbReference type="InterPro" id="IPR006042">
    <property type="entry name" value="Xan_ur_permease"/>
</dbReference>
<comment type="similarity">
    <text evidence="2">Belongs to the nucleobase:cation symporter-2 (NCS2) (TC 2.A.40) family.</text>
</comment>
<evidence type="ECO:0000313" key="9">
    <source>
        <dbReference type="EMBL" id="AKA23259.1"/>
    </source>
</evidence>
<feature type="transmembrane region" description="Helical" evidence="8">
    <location>
        <begin position="279"/>
        <end position="304"/>
    </location>
</feature>
<dbReference type="InterPro" id="IPR017588">
    <property type="entry name" value="UacT-like"/>
</dbReference>
<dbReference type="GO" id="GO:0005886">
    <property type="term" value="C:plasma membrane"/>
    <property type="evidence" value="ECO:0007669"/>
    <property type="project" value="UniProtKB-SubCell"/>
</dbReference>
<evidence type="ECO:0000256" key="6">
    <source>
        <dbReference type="ARBA" id="ARBA00022989"/>
    </source>
</evidence>
<evidence type="ECO:0000256" key="4">
    <source>
        <dbReference type="ARBA" id="ARBA00022475"/>
    </source>
</evidence>
<dbReference type="PATRIC" id="fig|587753.10.peg.1795"/>
<accession>A0A0D5XX37</accession>
<dbReference type="PROSITE" id="PS01116">
    <property type="entry name" value="XANTH_URACIL_PERMASE"/>
    <property type="match status" value="1"/>
</dbReference>
<proteinExistence type="inferred from homology"/>
<protein>
    <submittedName>
        <fullName evidence="9">Purine permease</fullName>
    </submittedName>
</protein>
<evidence type="ECO:0000256" key="7">
    <source>
        <dbReference type="ARBA" id="ARBA00023136"/>
    </source>
</evidence>
<feature type="transmembrane region" description="Helical" evidence="8">
    <location>
        <begin position="385"/>
        <end position="406"/>
    </location>
</feature>
<dbReference type="NCBIfam" id="TIGR00801">
    <property type="entry name" value="ncs2"/>
    <property type="match status" value="1"/>
</dbReference>
<evidence type="ECO:0000256" key="5">
    <source>
        <dbReference type="ARBA" id="ARBA00022692"/>
    </source>
</evidence>
<organism evidence="9 10">
    <name type="scientific">Pseudomonas chlororaphis</name>
    <dbReference type="NCBI Taxonomy" id="587753"/>
    <lineage>
        <taxon>Bacteria</taxon>
        <taxon>Pseudomonadati</taxon>
        <taxon>Pseudomonadota</taxon>
        <taxon>Gammaproteobacteria</taxon>
        <taxon>Pseudomonadales</taxon>
        <taxon>Pseudomonadaceae</taxon>
        <taxon>Pseudomonas</taxon>
    </lineage>
</organism>
<evidence type="ECO:0000313" key="10">
    <source>
        <dbReference type="Proteomes" id="UP000032748"/>
    </source>
</evidence>
<keyword evidence="4" id="KW-1003">Cell membrane</keyword>
<feature type="transmembrane region" description="Helical" evidence="8">
    <location>
        <begin position="143"/>
        <end position="163"/>
    </location>
</feature>
<sequence>MLASNRNAVGLLQKLFATTQLSNHKNKKDPRCCMSALNEPRIPDAPAIARLPLLQLILVGLQHVLLMYGGAIAVPLIIGQAAGLNREEIAFLINADLLVAGIATIVQSFGIGPMGIRMPVMMGASFAAVGSMVAMAGMPGIGLQGIFGATIAAGFFGMLIAPFMSRVVRFFPPLVTGTVITSIGLSLFPVAVNWAGGGSHNAEFGSPIYLGIAALVLGTILLVHRFMRGFWVNISVLIGMGLGYALCGLIGMVDLSGLAQAPWLQVVTPLHFGMPQFHLAPILSMCLVVVIIFVESTGMFLALGKITGQEVTPRMLRRGLLCDAGASFFAGFLNTFTHSSFAQNIGLVQMTGVRCRSVTMVAGGLLIVLSLLPKAAYLVASIPPAVLGGAAIAMFGMVAATGIKILQETDIADRRNQLLVAVSIGMGLIPVVRPEFFAHLPLWMSPITHSGIAMATLSALALNLLFNILGGTERAAHTAHAHPH</sequence>
<keyword evidence="3" id="KW-0813">Transport</keyword>
<dbReference type="InterPro" id="IPR006043">
    <property type="entry name" value="NCS2"/>
</dbReference>
<dbReference type="PANTHER" id="PTHR42810:SF4">
    <property type="entry name" value="URIC ACID TRANSPORTER UACT"/>
    <property type="match status" value="1"/>
</dbReference>
<dbReference type="GO" id="GO:0042907">
    <property type="term" value="F:xanthine transmembrane transporter activity"/>
    <property type="evidence" value="ECO:0007669"/>
    <property type="project" value="TreeGrafter"/>
</dbReference>
<feature type="transmembrane region" description="Helical" evidence="8">
    <location>
        <begin position="56"/>
        <end position="77"/>
    </location>
</feature>
<dbReference type="NCBIfam" id="TIGR03173">
    <property type="entry name" value="pbuX"/>
    <property type="match status" value="1"/>
</dbReference>
<comment type="subcellular location">
    <subcellularLocation>
        <location evidence="1">Cell membrane</location>
        <topology evidence="1">Multi-pass membrane protein</topology>
    </subcellularLocation>
</comment>
<name>A0A0D5XX37_9PSED</name>
<feature type="transmembrane region" description="Helical" evidence="8">
    <location>
        <begin position="204"/>
        <end position="223"/>
    </location>
</feature>
<evidence type="ECO:0000256" key="1">
    <source>
        <dbReference type="ARBA" id="ARBA00004651"/>
    </source>
</evidence>
<dbReference type="EMBL" id="CP011110">
    <property type="protein sequence ID" value="AKA23259.1"/>
    <property type="molecule type" value="Genomic_DNA"/>
</dbReference>
<keyword evidence="5 8" id="KW-0812">Transmembrane</keyword>
<feature type="transmembrane region" description="Helical" evidence="8">
    <location>
        <begin position="118"/>
        <end position="137"/>
    </location>
</feature>
<dbReference type="NCBIfam" id="NF037981">
    <property type="entry name" value="NCS2_1"/>
    <property type="match status" value="1"/>
</dbReference>
<keyword evidence="7 8" id="KW-0472">Membrane</keyword>
<evidence type="ECO:0000256" key="8">
    <source>
        <dbReference type="SAM" id="Phobius"/>
    </source>
</evidence>
<dbReference type="Pfam" id="PF00860">
    <property type="entry name" value="Xan_ur_permease"/>
    <property type="match status" value="1"/>
</dbReference>
<feature type="transmembrane region" description="Helical" evidence="8">
    <location>
        <begin position="170"/>
        <end position="192"/>
    </location>
</feature>
<feature type="transmembrane region" description="Helical" evidence="8">
    <location>
        <begin position="358"/>
        <end position="379"/>
    </location>
</feature>
<feature type="transmembrane region" description="Helical" evidence="8">
    <location>
        <begin position="443"/>
        <end position="466"/>
    </location>
</feature>
<feature type="transmembrane region" description="Helical" evidence="8">
    <location>
        <begin position="418"/>
        <end position="437"/>
    </location>
</feature>
<dbReference type="AlphaFoldDB" id="A0A0D5XX37"/>
<dbReference type="KEGG" id="pcz:PCL1606_18040"/>
<evidence type="ECO:0000256" key="2">
    <source>
        <dbReference type="ARBA" id="ARBA00008821"/>
    </source>
</evidence>
<reference evidence="9 10" key="1">
    <citation type="journal article" date="2015" name="Mol. Plant Microbe Interact.">
        <title>Comparative Genomic Analysis of Pseudomonas chlororaphis PCL1606 Reveals New Insight into Antifungal Compounds Involved in Biocontrol.</title>
        <authorList>
            <person name="Calderon C.E."/>
            <person name="Ramos C."/>
            <person name="de Vicente A."/>
            <person name="Cazorla F.M."/>
        </authorList>
    </citation>
    <scope>NUCLEOTIDE SEQUENCE [LARGE SCALE GENOMIC DNA]</scope>
    <source>
        <strain evidence="9 10">PCL1606</strain>
    </source>
</reference>
<feature type="transmembrane region" description="Helical" evidence="8">
    <location>
        <begin position="89"/>
        <end position="106"/>
    </location>
</feature>
<keyword evidence="6 8" id="KW-1133">Transmembrane helix</keyword>
<evidence type="ECO:0000256" key="3">
    <source>
        <dbReference type="ARBA" id="ARBA00022448"/>
    </source>
</evidence>
<dbReference type="PANTHER" id="PTHR42810">
    <property type="entry name" value="PURINE PERMEASE C1399.01C-RELATED"/>
    <property type="match status" value="1"/>
</dbReference>